<accession>A0AAU7LU24</accession>
<comment type="subcellular location">
    <subcellularLocation>
        <location evidence="1">Membrane</location>
        <topology evidence="1">Multi-pass membrane protein</topology>
    </subcellularLocation>
</comment>
<reference evidence="7" key="1">
    <citation type="submission" date="2024-05" db="EMBL/GenBank/DDBJ databases">
        <authorList>
            <person name="Bunk B."/>
            <person name="Swiderski J."/>
            <person name="Sproer C."/>
            <person name="Thiel V."/>
        </authorList>
    </citation>
    <scope>NUCLEOTIDE SEQUENCE</scope>
    <source>
        <strain evidence="7">DSM 17735</strain>
    </source>
</reference>
<evidence type="ECO:0000313" key="7">
    <source>
        <dbReference type="EMBL" id="XBP71177.1"/>
    </source>
</evidence>
<keyword evidence="4" id="KW-0472">Membrane</keyword>
<dbReference type="AlphaFoldDB" id="A0AAU7LU24"/>
<evidence type="ECO:0000256" key="5">
    <source>
        <dbReference type="SAM" id="SignalP"/>
    </source>
</evidence>
<evidence type="ECO:0000256" key="3">
    <source>
        <dbReference type="ARBA" id="ARBA00022989"/>
    </source>
</evidence>
<keyword evidence="3" id="KW-1133">Transmembrane helix</keyword>
<dbReference type="EMBL" id="CP157675">
    <property type="protein sequence ID" value="XBP71177.1"/>
    <property type="molecule type" value="Genomic_DNA"/>
</dbReference>
<evidence type="ECO:0000256" key="1">
    <source>
        <dbReference type="ARBA" id="ARBA00004141"/>
    </source>
</evidence>
<evidence type="ECO:0000259" key="6">
    <source>
        <dbReference type="Pfam" id="PF13675"/>
    </source>
</evidence>
<name>A0AAU7LU24_9BURK</name>
<feature type="domain" description="NarX-like N-terminal" evidence="6">
    <location>
        <begin position="158"/>
        <end position="239"/>
    </location>
</feature>
<proteinExistence type="predicted"/>
<keyword evidence="2" id="KW-0812">Transmembrane</keyword>
<feature type="chain" id="PRO_5043829096" evidence="5">
    <location>
        <begin position="40"/>
        <end position="290"/>
    </location>
</feature>
<dbReference type="RefSeq" id="WP_349280521.1">
    <property type="nucleotide sequence ID" value="NZ_CBCSCU010000010.1"/>
</dbReference>
<sequence length="290" mass="30810">MASHPRNRNLPHLPRRLAIKACASGVLLCAFGFDAPAWAQQPLALSTAINRAGRLRALSQRIAKAYAEMVLDVMPDRAQNVMATALGIVKTNLTELGRAGFSADMAGLLNVCVADAGRLSGLVAGAPAAARLADVNKAAEQLLASADRLTGELENRGKSSAKIVNIAGRQRMLSQRMAKSFMLIEAGQDAAPLRKQLDTARGEFTAGLGALEAAPVSTAAIKQDLQQARTQWMFYQSALDGKGRATARRDVATTSERMLEIMDNLTSGYDAALKELLGSMAYPAVQYAAL</sequence>
<dbReference type="InterPro" id="IPR029095">
    <property type="entry name" value="NarX-like_N"/>
</dbReference>
<dbReference type="Pfam" id="PF13675">
    <property type="entry name" value="PilJ"/>
    <property type="match status" value="1"/>
</dbReference>
<dbReference type="GO" id="GO:0016020">
    <property type="term" value="C:membrane"/>
    <property type="evidence" value="ECO:0007669"/>
    <property type="project" value="UniProtKB-SubCell"/>
</dbReference>
<evidence type="ECO:0000256" key="2">
    <source>
        <dbReference type="ARBA" id="ARBA00022692"/>
    </source>
</evidence>
<protein>
    <submittedName>
        <fullName evidence="7">Type IV pili methyl-accepting chemotaxis transducer N-terminal domain-containing protein</fullName>
    </submittedName>
</protein>
<organism evidence="7">
    <name type="scientific">Polaromonas hydrogenivorans</name>
    <dbReference type="NCBI Taxonomy" id="335476"/>
    <lineage>
        <taxon>Bacteria</taxon>
        <taxon>Pseudomonadati</taxon>
        <taxon>Pseudomonadota</taxon>
        <taxon>Betaproteobacteria</taxon>
        <taxon>Burkholderiales</taxon>
        <taxon>Comamonadaceae</taxon>
        <taxon>Polaromonas</taxon>
    </lineage>
</organism>
<keyword evidence="5" id="KW-0732">Signal</keyword>
<gene>
    <name evidence="7" type="ORF">ABLV49_05065</name>
</gene>
<evidence type="ECO:0000256" key="4">
    <source>
        <dbReference type="ARBA" id="ARBA00023136"/>
    </source>
</evidence>
<feature type="signal peptide" evidence="5">
    <location>
        <begin position="1"/>
        <end position="39"/>
    </location>
</feature>